<gene>
    <name evidence="1" type="ORF">S01H1_20182</name>
</gene>
<sequence>MDIRKISIGPDYKSGGMHYLVGQTVLNGNYTIHLIKYSSTENAYQIYIEDSSEQEVLLWKQFNSTMPISLEYNINF</sequence>
<reference evidence="1" key="1">
    <citation type="journal article" date="2014" name="Front. Microbiol.">
        <title>High frequency of phylogenetically diverse reductive dehalogenase-homologous genes in deep subseafloor sedimentary metagenomes.</title>
        <authorList>
            <person name="Kawai M."/>
            <person name="Futagami T."/>
            <person name="Toyoda A."/>
            <person name="Takaki Y."/>
            <person name="Nishi S."/>
            <person name="Hori S."/>
            <person name="Arai W."/>
            <person name="Tsubouchi T."/>
            <person name="Morono Y."/>
            <person name="Uchiyama I."/>
            <person name="Ito T."/>
            <person name="Fujiyama A."/>
            <person name="Inagaki F."/>
            <person name="Takami H."/>
        </authorList>
    </citation>
    <scope>NUCLEOTIDE SEQUENCE</scope>
    <source>
        <strain evidence="1">Expedition CK06-06</strain>
    </source>
</reference>
<dbReference type="EMBL" id="BARS01011006">
    <property type="protein sequence ID" value="GAF98961.1"/>
    <property type="molecule type" value="Genomic_DNA"/>
</dbReference>
<proteinExistence type="predicted"/>
<protein>
    <submittedName>
        <fullName evidence="1">Uncharacterized protein</fullName>
    </submittedName>
</protein>
<accession>X0UI66</accession>
<name>X0UI66_9ZZZZ</name>
<dbReference type="AlphaFoldDB" id="X0UI66"/>
<organism evidence="1">
    <name type="scientific">marine sediment metagenome</name>
    <dbReference type="NCBI Taxonomy" id="412755"/>
    <lineage>
        <taxon>unclassified sequences</taxon>
        <taxon>metagenomes</taxon>
        <taxon>ecological metagenomes</taxon>
    </lineage>
</organism>
<comment type="caution">
    <text evidence="1">The sequence shown here is derived from an EMBL/GenBank/DDBJ whole genome shotgun (WGS) entry which is preliminary data.</text>
</comment>
<evidence type="ECO:0000313" key="1">
    <source>
        <dbReference type="EMBL" id="GAF98961.1"/>
    </source>
</evidence>